<dbReference type="STRING" id="326424.FRAAL1943"/>
<feature type="compositionally biased region" description="Basic and acidic residues" evidence="1">
    <location>
        <begin position="74"/>
        <end position="98"/>
    </location>
</feature>
<name>Q0RPE0_FRAAA</name>
<protein>
    <submittedName>
        <fullName evidence="2">AraC-family transcriptional regulator</fullName>
    </submittedName>
</protein>
<evidence type="ECO:0000256" key="1">
    <source>
        <dbReference type="SAM" id="MobiDB-lite"/>
    </source>
</evidence>
<organism evidence="2 3">
    <name type="scientific">Frankia alni (strain DSM 45986 / CECT 9034 / ACN14a)</name>
    <dbReference type="NCBI Taxonomy" id="326424"/>
    <lineage>
        <taxon>Bacteria</taxon>
        <taxon>Bacillati</taxon>
        <taxon>Actinomycetota</taxon>
        <taxon>Actinomycetes</taxon>
        <taxon>Frankiales</taxon>
        <taxon>Frankiaceae</taxon>
        <taxon>Frankia</taxon>
    </lineage>
</organism>
<accession>Q0RPE0</accession>
<dbReference type="PANTHER" id="PTHR11019:SF199">
    <property type="entry name" value="HTH-TYPE TRANSCRIPTIONAL REGULATOR NIMR"/>
    <property type="match status" value="1"/>
</dbReference>
<gene>
    <name evidence="2" type="ordered locus">FRAAL1943</name>
</gene>
<sequence length="179" mass="20221">MLTVQVEAEAWFLPPTLALWIPAGLAHLTRSADDAWMRSPYFLPTRCPIPWSSATVVAVGPLLRELLDHLAVSDQHRRPPRRLCDPERLRRRLPPHDRRPARRLLRPPPRPAPPARQTRRPAHLTHATRIPGDPPSGFGELSPTHNNEDDPFLRPAQTGGSRALRANGRSIRSFPCDLR</sequence>
<reference evidence="2 3" key="1">
    <citation type="journal article" date="2007" name="Genome Res.">
        <title>Genome characteristics of facultatively symbiotic Frankia sp. strains reflect host range and host plant biogeography.</title>
        <authorList>
            <person name="Normand P."/>
            <person name="Lapierre P."/>
            <person name="Tisa L.S."/>
            <person name="Gogarten J.P."/>
            <person name="Alloisio N."/>
            <person name="Bagnarol E."/>
            <person name="Bassi C.A."/>
            <person name="Berry A.M."/>
            <person name="Bickhart D.M."/>
            <person name="Choisne N."/>
            <person name="Couloux A."/>
            <person name="Cournoyer B."/>
            <person name="Cruveiller S."/>
            <person name="Daubin V."/>
            <person name="Demange N."/>
            <person name="Francino M.P."/>
            <person name="Goltsman E."/>
            <person name="Huang Y."/>
            <person name="Kopp O.R."/>
            <person name="Labarre L."/>
            <person name="Lapidus A."/>
            <person name="Lavire C."/>
            <person name="Marechal J."/>
            <person name="Martinez M."/>
            <person name="Mastronunzio J.E."/>
            <person name="Mullin B.C."/>
            <person name="Niemann J."/>
            <person name="Pujic P."/>
            <person name="Rawnsley T."/>
            <person name="Rouy Z."/>
            <person name="Schenowitz C."/>
            <person name="Sellstedt A."/>
            <person name="Tavares F."/>
            <person name="Tomkins J.P."/>
            <person name="Vallenet D."/>
            <person name="Valverde C."/>
            <person name="Wall L.G."/>
            <person name="Wang Y."/>
            <person name="Medigue C."/>
            <person name="Benson D.R."/>
        </authorList>
    </citation>
    <scope>NUCLEOTIDE SEQUENCE [LARGE SCALE GENOMIC DNA]</scope>
    <source>
        <strain evidence="3">DSM 45986 / CECT 9034 / ACN14a</strain>
    </source>
</reference>
<dbReference type="PANTHER" id="PTHR11019">
    <property type="entry name" value="HTH-TYPE TRANSCRIPTIONAL REGULATOR NIMR"/>
    <property type="match status" value="1"/>
</dbReference>
<keyword evidence="3" id="KW-1185">Reference proteome</keyword>
<evidence type="ECO:0000313" key="2">
    <source>
        <dbReference type="EMBL" id="CAJ60592.1"/>
    </source>
</evidence>
<feature type="region of interest" description="Disordered" evidence="1">
    <location>
        <begin position="74"/>
        <end position="179"/>
    </location>
</feature>
<dbReference type="KEGG" id="fal:FRAAL1943"/>
<dbReference type="HOGENOM" id="CLU_1501391_0_0_11"/>
<dbReference type="Proteomes" id="UP000000657">
    <property type="component" value="Chromosome"/>
</dbReference>
<evidence type="ECO:0000313" key="3">
    <source>
        <dbReference type="Proteomes" id="UP000000657"/>
    </source>
</evidence>
<dbReference type="AlphaFoldDB" id="Q0RPE0"/>
<dbReference type="EMBL" id="CT573213">
    <property type="protein sequence ID" value="CAJ60592.1"/>
    <property type="molecule type" value="Genomic_DNA"/>
</dbReference>
<proteinExistence type="predicted"/>
<dbReference type="eggNOG" id="COG1917">
    <property type="taxonomic scope" value="Bacteria"/>
</dbReference>